<protein>
    <submittedName>
        <fullName evidence="1">Uncharacterized protein</fullName>
    </submittedName>
</protein>
<organism evidence="1 2">
    <name type="scientific">Hungatella hathewayi</name>
    <dbReference type="NCBI Taxonomy" id="154046"/>
    <lineage>
        <taxon>Bacteria</taxon>
        <taxon>Bacillati</taxon>
        <taxon>Bacillota</taxon>
        <taxon>Clostridia</taxon>
        <taxon>Lachnospirales</taxon>
        <taxon>Lachnospiraceae</taxon>
        <taxon>Hungatella</taxon>
    </lineage>
</organism>
<dbReference type="AlphaFoldDB" id="A0A3E2WD75"/>
<dbReference type="Proteomes" id="UP000261111">
    <property type="component" value="Unassembled WGS sequence"/>
</dbReference>
<comment type="caution">
    <text evidence="1">The sequence shown here is derived from an EMBL/GenBank/DDBJ whole genome shotgun (WGS) entry which is preliminary data.</text>
</comment>
<proteinExistence type="predicted"/>
<gene>
    <name evidence="1" type="ORF">DWX41_21860</name>
</gene>
<dbReference type="EMBL" id="QVIA01000041">
    <property type="protein sequence ID" value="RGC23819.1"/>
    <property type="molecule type" value="Genomic_DNA"/>
</dbReference>
<evidence type="ECO:0000313" key="1">
    <source>
        <dbReference type="EMBL" id="RGC23819.1"/>
    </source>
</evidence>
<accession>A0A3E2WD75</accession>
<dbReference type="RefSeq" id="WP_117441338.1">
    <property type="nucleotide sequence ID" value="NZ_QVIA01000041.1"/>
</dbReference>
<reference evidence="1 2" key="1">
    <citation type="submission" date="2018-08" db="EMBL/GenBank/DDBJ databases">
        <title>A genome reference for cultivated species of the human gut microbiota.</title>
        <authorList>
            <person name="Zou Y."/>
            <person name="Xue W."/>
            <person name="Luo G."/>
        </authorList>
    </citation>
    <scope>NUCLEOTIDE SEQUENCE [LARGE SCALE GENOMIC DNA]</scope>
    <source>
        <strain evidence="1 2">AF19-21</strain>
    </source>
</reference>
<evidence type="ECO:0000313" key="2">
    <source>
        <dbReference type="Proteomes" id="UP000261111"/>
    </source>
</evidence>
<name>A0A3E2WD75_9FIRM</name>
<sequence length="74" mass="8475">MWTDLSRFKVIHGDKVLNAVAIAEIRMPEGMDWEDRDTIIKPKTIDVLAINEDGNLVSIMDEAWTFQFLPIVSN</sequence>